<keyword evidence="3" id="KW-1185">Reference proteome</keyword>
<dbReference type="InterPro" id="IPR055357">
    <property type="entry name" value="LRR_At1g61320_AtMIF1"/>
</dbReference>
<gene>
    <name evidence="2" type="ORF">LUZ61_013334</name>
</gene>
<evidence type="ECO:0000313" key="2">
    <source>
        <dbReference type="EMBL" id="KAJ3684170.1"/>
    </source>
</evidence>
<dbReference type="InterPro" id="IPR032675">
    <property type="entry name" value="LRR_dom_sf"/>
</dbReference>
<sequence>MRWALYPSQYWSRPALLSFVPAIAATPSPMDSQLPDPKQMDHLSTLPDALLLTILSLLPLRVAARTSVLSCRFRHLWRARPSLSLISRDLPPPKCHNVVAMAHSALLRRDPSHPLFSLLLDISGYAGFKDSFFPSLLLKAHSLRLRHLTIESCSSWDLLHSLPTIFSIDSLESLSLPTLRPSVSSLQAFQFPSSITLTCLKRLSLSLVDIHPAEINRLLSELPSLEDLHLQVCATDPMVLSSQTIRKLELIVVVGCENFDALELSMPLLELLCFETHGLSINKSLPHIHGAIPSLRKAVIKLEELHRKDASAAAGLLKYISQAEELSLNLKESEDEMVPFTILLEPGKDPPNFPNLKNLDVTMCCHKHNFEAVVAVLHHCPALESLKLVHEFPKFTYRSRLRNWEDWVSELPCSGCRYVYFRNLHLGENVKEFEFIKSLNNKYTFTRQASN</sequence>
<dbReference type="SUPFAM" id="SSF52047">
    <property type="entry name" value="RNI-like"/>
    <property type="match status" value="1"/>
</dbReference>
<name>A0AAD5YZW7_9POAL</name>
<dbReference type="PANTHER" id="PTHR34223:SF51">
    <property type="entry name" value="OS06G0556300 PROTEIN"/>
    <property type="match status" value="1"/>
</dbReference>
<dbReference type="InterPro" id="IPR036047">
    <property type="entry name" value="F-box-like_dom_sf"/>
</dbReference>
<evidence type="ECO:0000259" key="1">
    <source>
        <dbReference type="Pfam" id="PF23622"/>
    </source>
</evidence>
<evidence type="ECO:0000313" key="3">
    <source>
        <dbReference type="Proteomes" id="UP001210211"/>
    </source>
</evidence>
<dbReference type="Pfam" id="PF23622">
    <property type="entry name" value="LRR_At1g61320_AtMIF1"/>
    <property type="match status" value="1"/>
</dbReference>
<organism evidence="2 3">
    <name type="scientific">Rhynchospora tenuis</name>
    <dbReference type="NCBI Taxonomy" id="198213"/>
    <lineage>
        <taxon>Eukaryota</taxon>
        <taxon>Viridiplantae</taxon>
        <taxon>Streptophyta</taxon>
        <taxon>Embryophyta</taxon>
        <taxon>Tracheophyta</taxon>
        <taxon>Spermatophyta</taxon>
        <taxon>Magnoliopsida</taxon>
        <taxon>Liliopsida</taxon>
        <taxon>Poales</taxon>
        <taxon>Cyperaceae</taxon>
        <taxon>Cyperoideae</taxon>
        <taxon>Rhynchosporeae</taxon>
        <taxon>Rhynchospora</taxon>
    </lineage>
</organism>
<dbReference type="InterPro" id="IPR053197">
    <property type="entry name" value="F-box_SCFL_complex_component"/>
</dbReference>
<proteinExistence type="predicted"/>
<dbReference type="PANTHER" id="PTHR34223">
    <property type="entry name" value="OS11G0201299 PROTEIN"/>
    <property type="match status" value="1"/>
</dbReference>
<comment type="caution">
    <text evidence="2">The sequence shown here is derived from an EMBL/GenBank/DDBJ whole genome shotgun (WGS) entry which is preliminary data.</text>
</comment>
<dbReference type="EMBL" id="JAMRDG010000002">
    <property type="protein sequence ID" value="KAJ3684170.1"/>
    <property type="molecule type" value="Genomic_DNA"/>
</dbReference>
<protein>
    <recommendedName>
        <fullName evidence="1">At1g61320/AtMIF1 LRR domain-containing protein</fullName>
    </recommendedName>
</protein>
<dbReference type="AlphaFoldDB" id="A0AAD5YZW7"/>
<feature type="domain" description="At1g61320/AtMIF1 LRR" evidence="1">
    <location>
        <begin position="186"/>
        <end position="389"/>
    </location>
</feature>
<dbReference type="SUPFAM" id="SSF81383">
    <property type="entry name" value="F-box domain"/>
    <property type="match status" value="1"/>
</dbReference>
<accession>A0AAD5YZW7</accession>
<dbReference type="Gene3D" id="3.80.10.10">
    <property type="entry name" value="Ribonuclease Inhibitor"/>
    <property type="match status" value="1"/>
</dbReference>
<reference evidence="2 3" key="1">
    <citation type="journal article" date="2022" name="Cell">
        <title>Repeat-based holocentromeres influence genome architecture and karyotype evolution.</title>
        <authorList>
            <person name="Hofstatter P.G."/>
            <person name="Thangavel G."/>
            <person name="Lux T."/>
            <person name="Neumann P."/>
            <person name="Vondrak T."/>
            <person name="Novak P."/>
            <person name="Zhang M."/>
            <person name="Costa L."/>
            <person name="Castellani M."/>
            <person name="Scott A."/>
            <person name="Toegelov H."/>
            <person name="Fuchs J."/>
            <person name="Mata-Sucre Y."/>
            <person name="Dias Y."/>
            <person name="Vanzela A.L.L."/>
            <person name="Huettel B."/>
            <person name="Almeida C.C.S."/>
            <person name="Simkova H."/>
            <person name="Souza G."/>
            <person name="Pedrosa-Harand A."/>
            <person name="Macas J."/>
            <person name="Mayer K.F.X."/>
            <person name="Houben A."/>
            <person name="Marques A."/>
        </authorList>
    </citation>
    <scope>NUCLEOTIDE SEQUENCE [LARGE SCALE GENOMIC DNA]</scope>
    <source>
        <strain evidence="2">RhyTen1mFocal</strain>
    </source>
</reference>
<dbReference type="Proteomes" id="UP001210211">
    <property type="component" value="Unassembled WGS sequence"/>
</dbReference>